<gene>
    <name evidence="1" type="ORF">GOODEAATRI_034389</name>
</gene>
<comment type="caution">
    <text evidence="1">The sequence shown here is derived from an EMBL/GenBank/DDBJ whole genome shotgun (WGS) entry which is preliminary data.</text>
</comment>
<dbReference type="Proteomes" id="UP001476798">
    <property type="component" value="Unassembled WGS sequence"/>
</dbReference>
<sequence>MHSVKFVLFRRTLLWVNSRQIPFWVKCCGLWSASNILLAWTSQCLNDHQTKGKACGHFTSDVFYRVSKDKVSCHKTFQYAVPSTLKEKVLKGVHNEDGHQGLKRNLFPVQTEVLLTWHEKRCEGTCATVGIVCATNF</sequence>
<accession>A0ABV0NZZ6</accession>
<dbReference type="EMBL" id="JAHRIO010058670">
    <property type="protein sequence ID" value="MEQ2177032.1"/>
    <property type="molecule type" value="Genomic_DNA"/>
</dbReference>
<evidence type="ECO:0000313" key="2">
    <source>
        <dbReference type="Proteomes" id="UP001476798"/>
    </source>
</evidence>
<evidence type="ECO:0008006" key="3">
    <source>
        <dbReference type="Google" id="ProtNLM"/>
    </source>
</evidence>
<organism evidence="1 2">
    <name type="scientific">Goodea atripinnis</name>
    <dbReference type="NCBI Taxonomy" id="208336"/>
    <lineage>
        <taxon>Eukaryota</taxon>
        <taxon>Metazoa</taxon>
        <taxon>Chordata</taxon>
        <taxon>Craniata</taxon>
        <taxon>Vertebrata</taxon>
        <taxon>Euteleostomi</taxon>
        <taxon>Actinopterygii</taxon>
        <taxon>Neopterygii</taxon>
        <taxon>Teleostei</taxon>
        <taxon>Neoteleostei</taxon>
        <taxon>Acanthomorphata</taxon>
        <taxon>Ovalentaria</taxon>
        <taxon>Atherinomorphae</taxon>
        <taxon>Cyprinodontiformes</taxon>
        <taxon>Goodeidae</taxon>
        <taxon>Goodea</taxon>
    </lineage>
</organism>
<evidence type="ECO:0000313" key="1">
    <source>
        <dbReference type="EMBL" id="MEQ2177032.1"/>
    </source>
</evidence>
<protein>
    <recommendedName>
        <fullName evidence="3">Secreted protein</fullName>
    </recommendedName>
</protein>
<keyword evidence="2" id="KW-1185">Reference proteome</keyword>
<proteinExistence type="predicted"/>
<name>A0ABV0NZZ6_9TELE</name>
<reference evidence="1 2" key="1">
    <citation type="submission" date="2021-06" db="EMBL/GenBank/DDBJ databases">
        <authorList>
            <person name="Palmer J.M."/>
        </authorList>
    </citation>
    <scope>NUCLEOTIDE SEQUENCE [LARGE SCALE GENOMIC DNA]</scope>
    <source>
        <strain evidence="1 2">GA_2019</strain>
        <tissue evidence="1">Muscle</tissue>
    </source>
</reference>